<keyword evidence="3" id="KW-0963">Cytoplasm</keyword>
<dbReference type="FunFam" id="1.10.167.10:FF:000001">
    <property type="entry name" value="Putative regulator of g-protein signaling 12"/>
    <property type="match status" value="1"/>
</dbReference>
<dbReference type="Gene3D" id="1.10.196.10">
    <property type="match status" value="1"/>
</dbReference>
<dbReference type="Pfam" id="PF02196">
    <property type="entry name" value="RBD"/>
    <property type="match status" value="2"/>
</dbReference>
<dbReference type="InterPro" id="IPR046995">
    <property type="entry name" value="RGS10/12/14-like"/>
</dbReference>
<evidence type="ECO:0000256" key="4">
    <source>
        <dbReference type="ARBA" id="ARBA00022737"/>
    </source>
</evidence>
<feature type="compositionally biased region" description="Polar residues" evidence="5">
    <location>
        <begin position="326"/>
        <end position="335"/>
    </location>
</feature>
<sequence>MNSLRRHVNYSSKLIIFPKVGLVFIVCYGNIPRSLVYSSDFKITNFSQVLLWCPAHSFKARYLKFSNNPKTFFWIMVAFSGLCRSLSRLAKGTAAEYKFWKSSTNHTSLPVQEKRVSIILDSPGAPTMSNSMKTLGVPGVGHMSQAVSDGELNMSGRGCGGSRTSLPGAQGEDSQGSSVVSWAVCFEKLLEDPVGVRYFTAFLRSEVSAENILFYQACEKFRKIQPSRIKELTEEARSIFQTYLSDNAPYPVNIDDTAHVEEKDLQKPTSDMFAKAQTQIFKLMKMDSYRRFVRSPLYQKCTLASVEGKPLPSIPSEPTCAKSWENMSSASPSLNDNKRKMDNQWDKRGSWGVDVTLSKVSVSRKESRMSNCNVELDSFCRQIENGRSSPRFSEHHSDGGVEGGYCCVYLPDGSASLAPTRPGLPIKEMLSGLCEKRCFPLKDIVIYLQGKEKQPLLMEQDSTVLRDQQVYLELRVTFMLEVVFTGKTVGIMVKSSKTLQEALSAILQKHQLGLHEALVTLSGSDTPLSMNTNVFSLANKKLQLDKAKVSSLKTSAVSQERTTSPLAPDISVSSQTDRPKPRVRKNPEMEAMIELLSRAQACRVDDQRGLLTKEHLELPQFLLKGPDQEQSLQGEDGQAAGRQGDGTPKDTKHTVVPPSTTTPVGHPDVTDSKHKKPQKSYV</sequence>
<evidence type="ECO:0000256" key="3">
    <source>
        <dbReference type="ARBA" id="ARBA00022490"/>
    </source>
</evidence>
<name>A0ABD0WKH8_UMBPY</name>
<dbReference type="SUPFAM" id="SSF48097">
    <property type="entry name" value="Regulator of G-protein signaling, RGS"/>
    <property type="match status" value="1"/>
</dbReference>
<dbReference type="GO" id="GO:0005737">
    <property type="term" value="C:cytoplasm"/>
    <property type="evidence" value="ECO:0007669"/>
    <property type="project" value="UniProtKB-SubCell"/>
</dbReference>
<reference evidence="8 9" key="1">
    <citation type="submission" date="2024-06" db="EMBL/GenBank/DDBJ databases">
        <authorList>
            <person name="Pan Q."/>
            <person name="Wen M."/>
            <person name="Jouanno E."/>
            <person name="Zahm M."/>
            <person name="Klopp C."/>
            <person name="Cabau C."/>
            <person name="Louis A."/>
            <person name="Berthelot C."/>
            <person name="Parey E."/>
            <person name="Roest Crollius H."/>
            <person name="Montfort J."/>
            <person name="Robinson-Rechavi M."/>
            <person name="Bouchez O."/>
            <person name="Lampietro C."/>
            <person name="Lopez Roques C."/>
            <person name="Donnadieu C."/>
            <person name="Postlethwait J."/>
            <person name="Bobe J."/>
            <person name="Verreycken H."/>
            <person name="Guiguen Y."/>
        </authorList>
    </citation>
    <scope>NUCLEOTIDE SEQUENCE [LARGE SCALE GENOMIC DNA]</scope>
    <source>
        <strain evidence="8">Up_M1</strain>
        <tissue evidence="8">Testis</tissue>
    </source>
</reference>
<dbReference type="InterPro" id="IPR029071">
    <property type="entry name" value="Ubiquitin-like_domsf"/>
</dbReference>
<evidence type="ECO:0008006" key="10">
    <source>
        <dbReference type="Google" id="ProtNLM"/>
    </source>
</evidence>
<feature type="compositionally biased region" description="Basic residues" evidence="5">
    <location>
        <begin position="673"/>
        <end position="682"/>
    </location>
</feature>
<dbReference type="InterPro" id="IPR036305">
    <property type="entry name" value="RGS_sf"/>
</dbReference>
<evidence type="ECO:0000313" key="8">
    <source>
        <dbReference type="EMBL" id="KAL0974024.1"/>
    </source>
</evidence>
<dbReference type="Gene3D" id="1.10.167.10">
    <property type="entry name" value="Regulator of G-protein Signalling 4, domain 2"/>
    <property type="match status" value="1"/>
</dbReference>
<dbReference type="InterPro" id="IPR046993">
    <property type="entry name" value="RBD2_RGS14"/>
</dbReference>
<dbReference type="PANTHER" id="PTHR45945">
    <property type="entry name" value="REGULATOR OF G-PROTEIN SIGNALING LOCO"/>
    <property type="match status" value="1"/>
</dbReference>
<feature type="compositionally biased region" description="Basic and acidic residues" evidence="5">
    <location>
        <begin position="336"/>
        <end position="345"/>
    </location>
</feature>
<dbReference type="PROSITE" id="PS50877">
    <property type="entry name" value="GOLOCO"/>
    <property type="match status" value="1"/>
</dbReference>
<dbReference type="SMART" id="SM00315">
    <property type="entry name" value="RGS"/>
    <property type="match status" value="1"/>
</dbReference>
<evidence type="ECO:0000259" key="6">
    <source>
        <dbReference type="PROSITE" id="PS50132"/>
    </source>
</evidence>
<dbReference type="SMART" id="SM00390">
    <property type="entry name" value="GoLoco"/>
    <property type="match status" value="1"/>
</dbReference>
<protein>
    <recommendedName>
        <fullName evidence="10">Regulator of G-protein signaling 14</fullName>
    </recommendedName>
</protein>
<evidence type="ECO:0000256" key="1">
    <source>
        <dbReference type="ARBA" id="ARBA00004496"/>
    </source>
</evidence>
<feature type="domain" description="RGS" evidence="6">
    <location>
        <begin position="185"/>
        <end position="302"/>
    </location>
</feature>
<dbReference type="AlphaFoldDB" id="A0ABD0WKH8"/>
<dbReference type="PROSITE" id="PS50132">
    <property type="entry name" value="RGS"/>
    <property type="match status" value="1"/>
</dbReference>
<keyword evidence="4" id="KW-0677">Repeat</keyword>
<dbReference type="EMBL" id="JAGEUA010000006">
    <property type="protein sequence ID" value="KAL0974024.1"/>
    <property type="molecule type" value="Genomic_DNA"/>
</dbReference>
<dbReference type="InterPro" id="IPR024066">
    <property type="entry name" value="RGS_subdom1/3"/>
</dbReference>
<dbReference type="Proteomes" id="UP001557470">
    <property type="component" value="Unassembled WGS sequence"/>
</dbReference>
<proteinExistence type="predicted"/>
<dbReference type="InterPro" id="IPR016137">
    <property type="entry name" value="RGS"/>
</dbReference>
<dbReference type="PRINTS" id="PR01301">
    <property type="entry name" value="RGSPROTEIN"/>
</dbReference>
<dbReference type="PANTHER" id="PTHR45945:SF2">
    <property type="entry name" value="REGULATOR OF G-PROTEIN SIGNALING 14"/>
    <property type="match status" value="1"/>
</dbReference>
<comment type="subcellular location">
    <subcellularLocation>
        <location evidence="1">Cytoplasm</location>
    </subcellularLocation>
</comment>
<dbReference type="InterPro" id="IPR044926">
    <property type="entry name" value="RGS_subdomain_2"/>
</dbReference>
<feature type="compositionally biased region" description="Polar residues" evidence="5">
    <location>
        <begin position="556"/>
        <end position="576"/>
    </location>
</feature>
<gene>
    <name evidence="8" type="ORF">UPYG_G00214400</name>
</gene>
<evidence type="ECO:0000256" key="5">
    <source>
        <dbReference type="SAM" id="MobiDB-lite"/>
    </source>
</evidence>
<organism evidence="8 9">
    <name type="scientific">Umbra pygmaea</name>
    <name type="common">Eastern mudminnow</name>
    <dbReference type="NCBI Taxonomy" id="75934"/>
    <lineage>
        <taxon>Eukaryota</taxon>
        <taxon>Metazoa</taxon>
        <taxon>Chordata</taxon>
        <taxon>Craniata</taxon>
        <taxon>Vertebrata</taxon>
        <taxon>Euteleostomi</taxon>
        <taxon>Actinopterygii</taxon>
        <taxon>Neopterygii</taxon>
        <taxon>Teleostei</taxon>
        <taxon>Protacanthopterygii</taxon>
        <taxon>Esociformes</taxon>
        <taxon>Umbridae</taxon>
        <taxon>Umbra</taxon>
    </lineage>
</organism>
<comment type="caution">
    <text evidence="8">The sequence shown here is derived from an EMBL/GenBank/DDBJ whole genome shotgun (WGS) entry which is preliminary data.</text>
</comment>
<dbReference type="InterPro" id="IPR003116">
    <property type="entry name" value="RBD_dom"/>
</dbReference>
<dbReference type="SMART" id="SM00455">
    <property type="entry name" value="RBD"/>
    <property type="match status" value="2"/>
</dbReference>
<evidence type="ECO:0000259" key="7">
    <source>
        <dbReference type="PROSITE" id="PS50898"/>
    </source>
</evidence>
<keyword evidence="2" id="KW-0343">GTPase activation</keyword>
<accession>A0ABD0WKH8</accession>
<dbReference type="SUPFAM" id="SSF54236">
    <property type="entry name" value="Ubiquitin-like"/>
    <property type="match status" value="2"/>
</dbReference>
<dbReference type="GO" id="GO:0005096">
    <property type="term" value="F:GTPase activator activity"/>
    <property type="evidence" value="ECO:0007669"/>
    <property type="project" value="UniProtKB-KW"/>
</dbReference>
<feature type="domain" description="RBD" evidence="7">
    <location>
        <begin position="404"/>
        <end position="475"/>
    </location>
</feature>
<feature type="region of interest" description="Disordered" evidence="5">
    <location>
        <begin position="556"/>
        <end position="585"/>
    </location>
</feature>
<dbReference type="Pfam" id="PF00615">
    <property type="entry name" value="RGS"/>
    <property type="match status" value="1"/>
</dbReference>
<dbReference type="PROSITE" id="PS50898">
    <property type="entry name" value="RBD"/>
    <property type="match status" value="2"/>
</dbReference>
<keyword evidence="9" id="KW-1185">Reference proteome</keyword>
<evidence type="ECO:0000313" key="9">
    <source>
        <dbReference type="Proteomes" id="UP001557470"/>
    </source>
</evidence>
<dbReference type="InterPro" id="IPR003109">
    <property type="entry name" value="GoLoco_motif"/>
</dbReference>
<feature type="region of interest" description="Disordered" evidence="5">
    <location>
        <begin position="326"/>
        <end position="345"/>
    </location>
</feature>
<feature type="region of interest" description="Disordered" evidence="5">
    <location>
        <begin position="628"/>
        <end position="682"/>
    </location>
</feature>
<feature type="domain" description="RBD" evidence="7">
    <location>
        <begin position="477"/>
        <end position="547"/>
    </location>
</feature>
<dbReference type="CDD" id="cd17139">
    <property type="entry name" value="RBD2_RGS14"/>
    <property type="match status" value="1"/>
</dbReference>
<dbReference type="Gene3D" id="3.10.20.90">
    <property type="entry name" value="Phosphatidylinositol 3-kinase Catalytic Subunit, Chain A, domain 1"/>
    <property type="match status" value="2"/>
</dbReference>
<evidence type="ECO:0000256" key="2">
    <source>
        <dbReference type="ARBA" id="ARBA00022468"/>
    </source>
</evidence>
<feature type="compositionally biased region" description="Low complexity" evidence="5">
    <location>
        <begin position="654"/>
        <end position="664"/>
    </location>
</feature>